<dbReference type="Gene3D" id="3.40.190.10">
    <property type="entry name" value="Periplasmic binding protein-like II"/>
    <property type="match status" value="1"/>
</dbReference>
<dbReference type="AlphaFoldDB" id="A0A2G6K666"/>
<name>A0A2G6K666_9ACTN</name>
<dbReference type="Pfam" id="PF00496">
    <property type="entry name" value="SBP_bac_5"/>
    <property type="match status" value="1"/>
</dbReference>
<evidence type="ECO:0000313" key="4">
    <source>
        <dbReference type="Proteomes" id="UP000230914"/>
    </source>
</evidence>
<gene>
    <name evidence="3" type="ORF">CSA55_06260</name>
</gene>
<feature type="domain" description="Solute-binding protein family 5" evidence="2">
    <location>
        <begin position="87"/>
        <end position="192"/>
    </location>
</feature>
<dbReference type="GO" id="GO:0015833">
    <property type="term" value="P:peptide transport"/>
    <property type="evidence" value="ECO:0007669"/>
    <property type="project" value="TreeGrafter"/>
</dbReference>
<comment type="caution">
    <text evidence="3">The sequence shown here is derived from an EMBL/GenBank/DDBJ whole genome shotgun (WGS) entry which is preliminary data.</text>
</comment>
<dbReference type="SUPFAM" id="SSF53850">
    <property type="entry name" value="Periplasmic binding protein-like II"/>
    <property type="match status" value="1"/>
</dbReference>
<evidence type="ECO:0000259" key="2">
    <source>
        <dbReference type="Pfam" id="PF00496"/>
    </source>
</evidence>
<dbReference type="PANTHER" id="PTHR30290">
    <property type="entry name" value="PERIPLASMIC BINDING COMPONENT OF ABC TRANSPORTER"/>
    <property type="match status" value="1"/>
</dbReference>
<dbReference type="PROSITE" id="PS51257">
    <property type="entry name" value="PROKAR_LIPOPROTEIN"/>
    <property type="match status" value="1"/>
</dbReference>
<sequence length="218" mass="23521">MKTTRKSTKLLAVAAAASLVFAACGGTGGVLIWAHEQEPPDLHLDDPENNLSSTAWLRTALLEGAYGISATTEFYPELLAQEAEMTDNGDGTFTATYTLRDGLMWSDGEALTANDFKWTFDAIMYADGVDDEGNPNYVYLLGDRTGLDTITSVEVVSDTEFKVTWSAFFAGWKAVFAEVYPAHQFSADPAEAAAQLNDALREWQAPDGNVIASSGPMV</sequence>
<organism evidence="3 4">
    <name type="scientific">Ilumatobacter coccineus</name>
    <dbReference type="NCBI Taxonomy" id="467094"/>
    <lineage>
        <taxon>Bacteria</taxon>
        <taxon>Bacillati</taxon>
        <taxon>Actinomycetota</taxon>
        <taxon>Acidimicrobiia</taxon>
        <taxon>Acidimicrobiales</taxon>
        <taxon>Ilumatobacteraceae</taxon>
        <taxon>Ilumatobacter</taxon>
    </lineage>
</organism>
<keyword evidence="1" id="KW-0732">Signal</keyword>
<feature type="non-terminal residue" evidence="3">
    <location>
        <position position="218"/>
    </location>
</feature>
<accession>A0A2G6K666</accession>
<dbReference type="InterPro" id="IPR039424">
    <property type="entry name" value="SBP_5"/>
</dbReference>
<dbReference type="GO" id="GO:1904680">
    <property type="term" value="F:peptide transmembrane transporter activity"/>
    <property type="evidence" value="ECO:0007669"/>
    <property type="project" value="TreeGrafter"/>
</dbReference>
<reference evidence="3 4" key="1">
    <citation type="submission" date="2017-10" db="EMBL/GenBank/DDBJ databases">
        <title>Novel microbial diversity and functional potential in the marine mammal oral microbiome.</title>
        <authorList>
            <person name="Dudek N.K."/>
            <person name="Sun C.L."/>
            <person name="Burstein D."/>
            <person name="Kantor R.S."/>
            <person name="Aliaga Goltsman D.S."/>
            <person name="Bik E.M."/>
            <person name="Thomas B.C."/>
            <person name="Banfield J.F."/>
            <person name="Relman D.A."/>
        </authorList>
    </citation>
    <scope>NUCLEOTIDE SEQUENCE [LARGE SCALE GENOMIC DNA]</scope>
    <source>
        <strain evidence="3">DOLJORAL78_61_10</strain>
    </source>
</reference>
<evidence type="ECO:0000313" key="3">
    <source>
        <dbReference type="EMBL" id="PIE31176.1"/>
    </source>
</evidence>
<proteinExistence type="predicted"/>
<dbReference type="EMBL" id="PDSL01000112">
    <property type="protein sequence ID" value="PIE31176.1"/>
    <property type="molecule type" value="Genomic_DNA"/>
</dbReference>
<feature type="signal peptide" evidence="1">
    <location>
        <begin position="1"/>
        <end position="22"/>
    </location>
</feature>
<dbReference type="Proteomes" id="UP000230914">
    <property type="component" value="Unassembled WGS sequence"/>
</dbReference>
<dbReference type="InterPro" id="IPR000914">
    <property type="entry name" value="SBP_5_dom"/>
</dbReference>
<evidence type="ECO:0000256" key="1">
    <source>
        <dbReference type="SAM" id="SignalP"/>
    </source>
</evidence>
<feature type="chain" id="PRO_5013869224" description="Solute-binding protein family 5 domain-containing protein" evidence="1">
    <location>
        <begin position="23"/>
        <end position="218"/>
    </location>
</feature>
<protein>
    <recommendedName>
        <fullName evidence="2">Solute-binding protein family 5 domain-containing protein</fullName>
    </recommendedName>
</protein>